<evidence type="ECO:0000256" key="1">
    <source>
        <dbReference type="ARBA" id="ARBA00004651"/>
    </source>
</evidence>
<evidence type="ECO:0000256" key="5">
    <source>
        <dbReference type="ARBA" id="ARBA00022777"/>
    </source>
</evidence>
<dbReference type="Pfam" id="PF00672">
    <property type="entry name" value="HAMP"/>
    <property type="match status" value="1"/>
</dbReference>
<dbReference type="AlphaFoldDB" id="A0A2N5N394"/>
<comment type="caution">
    <text evidence="9">The sequence shown here is derived from an EMBL/GenBank/DDBJ whole genome shotgun (WGS) entry which is preliminary data.</text>
</comment>
<protein>
    <submittedName>
        <fullName evidence="9">Two-component sensor histidine kinase</fullName>
    </submittedName>
</protein>
<dbReference type="SUPFAM" id="SSF158472">
    <property type="entry name" value="HAMP domain-like"/>
    <property type="match status" value="1"/>
</dbReference>
<dbReference type="Pfam" id="PF02518">
    <property type="entry name" value="HATPase_c"/>
    <property type="match status" value="1"/>
</dbReference>
<evidence type="ECO:0000313" key="9">
    <source>
        <dbReference type="EMBL" id="PLT44789.1"/>
    </source>
</evidence>
<evidence type="ECO:0000256" key="7">
    <source>
        <dbReference type="SAM" id="Phobius"/>
    </source>
</evidence>
<dbReference type="Gene3D" id="3.30.565.10">
    <property type="entry name" value="Histidine kinase-like ATPase, C-terminal domain"/>
    <property type="match status" value="1"/>
</dbReference>
<dbReference type="PANTHER" id="PTHR34220:SF7">
    <property type="entry name" value="SENSOR HISTIDINE KINASE YPDA"/>
    <property type="match status" value="1"/>
</dbReference>
<feature type="domain" description="HAMP" evidence="8">
    <location>
        <begin position="305"/>
        <end position="357"/>
    </location>
</feature>
<dbReference type="InterPro" id="IPR010559">
    <property type="entry name" value="Sig_transdc_His_kin_internal"/>
</dbReference>
<dbReference type="CDD" id="cd06225">
    <property type="entry name" value="HAMP"/>
    <property type="match status" value="1"/>
</dbReference>
<feature type="transmembrane region" description="Helical" evidence="7">
    <location>
        <begin position="12"/>
        <end position="32"/>
    </location>
</feature>
<reference evidence="9 10" key="1">
    <citation type="submission" date="2017-05" db="EMBL/GenBank/DDBJ databases">
        <title>Functional genome analysis of Paenibacillus pasadenensis strain R16: insights on endophytic life style and antifungal activity.</title>
        <authorList>
            <person name="Passera A."/>
            <person name="Marcolungo L."/>
            <person name="Casati P."/>
            <person name="Brasca M."/>
            <person name="Quaglino F."/>
            <person name="Delledonne M."/>
        </authorList>
    </citation>
    <scope>NUCLEOTIDE SEQUENCE [LARGE SCALE GENOMIC DNA]</scope>
    <source>
        <strain evidence="9 10">R16</strain>
    </source>
</reference>
<keyword evidence="10" id="KW-1185">Reference proteome</keyword>
<dbReference type="RefSeq" id="WP_052333584.1">
    <property type="nucleotide sequence ID" value="NZ_BIMM01000042.1"/>
</dbReference>
<keyword evidence="3" id="KW-0597">Phosphoprotein</keyword>
<dbReference type="InterPro" id="IPR003594">
    <property type="entry name" value="HATPase_dom"/>
</dbReference>
<dbReference type="Pfam" id="PF06580">
    <property type="entry name" value="His_kinase"/>
    <property type="match status" value="1"/>
</dbReference>
<dbReference type="EMBL" id="NFEZ01000004">
    <property type="protein sequence ID" value="PLT44789.1"/>
    <property type="molecule type" value="Genomic_DNA"/>
</dbReference>
<dbReference type="InterPro" id="IPR003660">
    <property type="entry name" value="HAMP_dom"/>
</dbReference>
<dbReference type="GO" id="GO:0000155">
    <property type="term" value="F:phosphorelay sensor kinase activity"/>
    <property type="evidence" value="ECO:0007669"/>
    <property type="project" value="InterPro"/>
</dbReference>
<evidence type="ECO:0000256" key="4">
    <source>
        <dbReference type="ARBA" id="ARBA00022679"/>
    </source>
</evidence>
<dbReference type="InterPro" id="IPR036890">
    <property type="entry name" value="HATPase_C_sf"/>
</dbReference>
<keyword evidence="5 9" id="KW-0418">Kinase</keyword>
<keyword evidence="4" id="KW-0808">Transferase</keyword>
<keyword evidence="7" id="KW-0812">Transmembrane</keyword>
<sequence length="591" mass="67438">MNHVRLRKKMLIVYIVCVLIPIVLTNIVFYQVTTHNVRQQKLSDISAAMDQIRRDFLDQMDVAAGISSIFYTDAKFNEAIERSYTSSSEYVDAYYADIYATMYRYSPIYKAIRDVAIYTPNPTIVGGGGMRPITEEVEASSWYRALALGGGDGSPIVIRSVNETSHGPETVFSFVRRLDYFGQKHGRYPILKIDIGYSAISALMRNATLQGDVYLVGPEGRIEAASGGAERQQEQASFLPEALAADAISVSKPIANVDYLRGWSLEGAFPEHRVLQDVYKSRNFVVYLALPNILVPTLIILWFTRSLSSRLARILHQMKRVRNHSFEPVEQPDYRDEIGQLTNEFNRMTLQIKSLIDDVYLADILRKDLEIKRNQAQLHALQSQINPHFLFNALETIRMRSLIKKEEETAKIIHNMAKIFRRSLSWDRDWMTVREELELIHCFLEIQKYRFGDKLDYSVVADDEALGWLVPKMSVLPFVENASIHGIEKSKRGGSINLLFRVEGSALIAEVVDDGAGMEPEELEAIRGGLQRDEPFGDHVGIQNVYRRLRLYYGERFELQMDSVRRQGTSVRIRLPQREEIAEPAAIRGNS</sequence>
<evidence type="ECO:0000313" key="10">
    <source>
        <dbReference type="Proteomes" id="UP000234789"/>
    </source>
</evidence>
<evidence type="ECO:0000259" key="8">
    <source>
        <dbReference type="PROSITE" id="PS50885"/>
    </source>
</evidence>
<gene>
    <name evidence="9" type="ORF">B8V81_3220</name>
</gene>
<proteinExistence type="predicted"/>
<dbReference type="InterPro" id="IPR050640">
    <property type="entry name" value="Bact_2-comp_sensor_kinase"/>
</dbReference>
<evidence type="ECO:0000256" key="3">
    <source>
        <dbReference type="ARBA" id="ARBA00022553"/>
    </source>
</evidence>
<dbReference type="Proteomes" id="UP000234789">
    <property type="component" value="Unassembled WGS sequence"/>
</dbReference>
<evidence type="ECO:0000256" key="2">
    <source>
        <dbReference type="ARBA" id="ARBA00022475"/>
    </source>
</evidence>
<dbReference type="Gene3D" id="6.10.340.10">
    <property type="match status" value="1"/>
</dbReference>
<dbReference type="PANTHER" id="PTHR34220">
    <property type="entry name" value="SENSOR HISTIDINE KINASE YPDA"/>
    <property type="match status" value="1"/>
</dbReference>
<dbReference type="PROSITE" id="PS50885">
    <property type="entry name" value="HAMP"/>
    <property type="match status" value="1"/>
</dbReference>
<dbReference type="SUPFAM" id="SSF55874">
    <property type="entry name" value="ATPase domain of HSP90 chaperone/DNA topoisomerase II/histidine kinase"/>
    <property type="match status" value="1"/>
</dbReference>
<dbReference type="SMART" id="SM00304">
    <property type="entry name" value="HAMP"/>
    <property type="match status" value="1"/>
</dbReference>
<organism evidence="9 10">
    <name type="scientific">Paenibacillus pasadenensis</name>
    <dbReference type="NCBI Taxonomy" id="217090"/>
    <lineage>
        <taxon>Bacteria</taxon>
        <taxon>Bacillati</taxon>
        <taxon>Bacillota</taxon>
        <taxon>Bacilli</taxon>
        <taxon>Bacillales</taxon>
        <taxon>Paenibacillaceae</taxon>
        <taxon>Paenibacillus</taxon>
    </lineage>
</organism>
<accession>A0A2N5N394</accession>
<name>A0A2N5N394_9BACL</name>
<keyword evidence="7" id="KW-1133">Transmembrane helix</keyword>
<feature type="transmembrane region" description="Helical" evidence="7">
    <location>
        <begin position="284"/>
        <end position="303"/>
    </location>
</feature>
<evidence type="ECO:0000256" key="6">
    <source>
        <dbReference type="ARBA" id="ARBA00023136"/>
    </source>
</evidence>
<comment type="subcellular location">
    <subcellularLocation>
        <location evidence="1">Cell membrane</location>
        <topology evidence="1">Multi-pass membrane protein</topology>
    </subcellularLocation>
</comment>
<keyword evidence="2" id="KW-1003">Cell membrane</keyword>
<keyword evidence="6 7" id="KW-0472">Membrane</keyword>
<dbReference type="GO" id="GO:0005886">
    <property type="term" value="C:plasma membrane"/>
    <property type="evidence" value="ECO:0007669"/>
    <property type="project" value="UniProtKB-SubCell"/>
</dbReference>